<reference evidence="6 7" key="1">
    <citation type="submission" date="2024-01" db="EMBL/GenBank/DDBJ databases">
        <authorList>
            <person name="Allen C."/>
            <person name="Tagirdzhanova G."/>
        </authorList>
    </citation>
    <scope>NUCLEOTIDE SEQUENCE [LARGE SCALE GENOMIC DNA]</scope>
</reference>
<evidence type="ECO:0000313" key="7">
    <source>
        <dbReference type="Proteomes" id="UP001642406"/>
    </source>
</evidence>
<feature type="compositionally biased region" description="Polar residues" evidence="5">
    <location>
        <begin position="18"/>
        <end position="33"/>
    </location>
</feature>
<evidence type="ECO:0000256" key="1">
    <source>
        <dbReference type="ARBA" id="ARBA00022833"/>
    </source>
</evidence>
<evidence type="ECO:0000313" key="6">
    <source>
        <dbReference type="EMBL" id="CAK7219689.1"/>
    </source>
</evidence>
<keyword evidence="7" id="KW-1185">Reference proteome</keyword>
<feature type="compositionally biased region" description="Basic and acidic residues" evidence="5">
    <location>
        <begin position="53"/>
        <end position="62"/>
    </location>
</feature>
<proteinExistence type="predicted"/>
<dbReference type="EMBL" id="CAWUHC010000028">
    <property type="protein sequence ID" value="CAK7219689.1"/>
    <property type="molecule type" value="Genomic_DNA"/>
</dbReference>
<dbReference type="InterPro" id="IPR052073">
    <property type="entry name" value="Amide_Lactam_Regulators"/>
</dbReference>
<dbReference type="Proteomes" id="UP001642406">
    <property type="component" value="Unassembled WGS sequence"/>
</dbReference>
<feature type="compositionally biased region" description="Low complexity" evidence="5">
    <location>
        <begin position="617"/>
        <end position="635"/>
    </location>
</feature>
<name>A0ABP0BKE8_9PEZI</name>
<dbReference type="CDD" id="cd12148">
    <property type="entry name" value="fungal_TF_MHR"/>
    <property type="match status" value="1"/>
</dbReference>
<dbReference type="PANTHER" id="PTHR47171">
    <property type="entry name" value="FARA-RELATED"/>
    <property type="match status" value="1"/>
</dbReference>
<feature type="region of interest" description="Disordered" evidence="5">
    <location>
        <begin position="1"/>
        <end position="36"/>
    </location>
</feature>
<gene>
    <name evidence="6" type="ORF">SBRCBS47491_003932</name>
</gene>
<organism evidence="6 7">
    <name type="scientific">Sporothrix bragantina</name>
    <dbReference type="NCBI Taxonomy" id="671064"/>
    <lineage>
        <taxon>Eukaryota</taxon>
        <taxon>Fungi</taxon>
        <taxon>Dikarya</taxon>
        <taxon>Ascomycota</taxon>
        <taxon>Pezizomycotina</taxon>
        <taxon>Sordariomycetes</taxon>
        <taxon>Sordariomycetidae</taxon>
        <taxon>Ophiostomatales</taxon>
        <taxon>Ophiostomataceae</taxon>
        <taxon>Sporothrix</taxon>
    </lineage>
</organism>
<keyword evidence="2" id="KW-0805">Transcription regulation</keyword>
<feature type="region of interest" description="Disordered" evidence="5">
    <location>
        <begin position="53"/>
        <end position="173"/>
    </location>
</feature>
<keyword evidence="1" id="KW-0862">Zinc</keyword>
<evidence type="ECO:0000256" key="3">
    <source>
        <dbReference type="ARBA" id="ARBA00023125"/>
    </source>
</evidence>
<evidence type="ECO:0000256" key="4">
    <source>
        <dbReference type="ARBA" id="ARBA00023163"/>
    </source>
</evidence>
<keyword evidence="4" id="KW-0804">Transcription</keyword>
<evidence type="ECO:0008006" key="8">
    <source>
        <dbReference type="Google" id="ProtNLM"/>
    </source>
</evidence>
<keyword evidence="3" id="KW-0238">DNA-binding</keyword>
<sequence>MEIVWQASETATRKRSSQDTCPFQRTYSSSHTNIGPLPCQACRTRKKRCFHTAADKADRFDKSVPTPTSASRADRPVSAPTTDIPSGVTTRDSSPKPVRSVDYIPEVTLTNLTDGQQGQDNDQDQDQDHDQAEPVSENEAPAVAGSKNSPDTRRNRKSPPHPSKRRQSDVKRAQKQLAQFYRKHRPRNAPVVLSDAHRRYLEEAGALLELPRTTADALLAIYVSLLDDLIPILDGASVFRRYSNGHTSIYLIRAICLVACKTKQATPFLRLYEHAPLLSPLDFASRLLAGLDAAIKADLEPDRITKVQILGLMHLHNDGTTGTRRAASCLAQAVSEAWSLSLHWQIPGNNVLQDQATSECEYLWWSLRNFDRLSKPIMAAAPFLINDSDVGLRRIPPKPDSYRSQIMAVATALGDLLATATMIFKATCKATVDDCQDFPSFASITSNLQVDLELFHRSHRAYLEIWYCVAAMLSCRYSGPGSGPYKRRFDAAMCVLDLITDGKHESLPPLPLVPYAMSMSTTIVYRALRDKQIDAATAQRGMTLCCEALDGLARLWTSVAGVAKLARRLLRLLGRQEAANNKHDSNSKDADHDTTANTALSLPETNQLQQLAEVAELQSNTSNTSNTSNISSSSTAVPGGIQGPIPAVTSTAWHTYPELGPLGYTNGDDVTTTVPPPPMDFETQLSADWDGSPGTYPQFDAAFHDLFDFAMPQTGFREQETWSFFPHATTVQIHGDGSSTASEFPVGTVNSTQLY</sequence>
<evidence type="ECO:0000256" key="5">
    <source>
        <dbReference type="SAM" id="MobiDB-lite"/>
    </source>
</evidence>
<feature type="region of interest" description="Disordered" evidence="5">
    <location>
        <begin position="736"/>
        <end position="755"/>
    </location>
</feature>
<comment type="caution">
    <text evidence="6">The sequence shown here is derived from an EMBL/GenBank/DDBJ whole genome shotgun (WGS) entry which is preliminary data.</text>
</comment>
<accession>A0ABP0BKE8</accession>
<feature type="region of interest" description="Disordered" evidence="5">
    <location>
        <begin position="617"/>
        <end position="643"/>
    </location>
</feature>
<protein>
    <recommendedName>
        <fullName evidence="8">Transcription factor domain-containing protein</fullName>
    </recommendedName>
</protein>
<feature type="compositionally biased region" description="Polar residues" evidence="5">
    <location>
        <begin position="79"/>
        <end position="92"/>
    </location>
</feature>
<feature type="compositionally biased region" description="Basic residues" evidence="5">
    <location>
        <begin position="154"/>
        <end position="165"/>
    </location>
</feature>
<dbReference type="PANTHER" id="PTHR47171:SF6">
    <property type="entry name" value="SPECIFIC TRANSCRIPTION FACTOR, PUTATIVE (AFU_ORTHOLOGUE AFUA_2G06130)-RELATED"/>
    <property type="match status" value="1"/>
</dbReference>
<evidence type="ECO:0000256" key="2">
    <source>
        <dbReference type="ARBA" id="ARBA00023015"/>
    </source>
</evidence>